<dbReference type="AlphaFoldDB" id="A0A0G2I5V4"/>
<protein>
    <submittedName>
        <fullName evidence="1">Uncharacterized protein</fullName>
    </submittedName>
</protein>
<dbReference type="OrthoDB" id="10591474at2759"/>
<dbReference type="EMBL" id="LCZI01000545">
    <property type="protein sequence ID" value="KKZ66002.1"/>
    <property type="molecule type" value="Genomic_DNA"/>
</dbReference>
<reference evidence="2" key="1">
    <citation type="journal article" date="2015" name="PLoS Genet.">
        <title>The dynamic genome and transcriptome of the human fungal pathogen Blastomyces and close relative Emmonsia.</title>
        <authorList>
            <person name="Munoz J.F."/>
            <person name="Gauthier G.M."/>
            <person name="Desjardins C.A."/>
            <person name="Gallo J.E."/>
            <person name="Holder J."/>
            <person name="Sullivan T.D."/>
            <person name="Marty A.J."/>
            <person name="Carmen J.C."/>
            <person name="Chen Z."/>
            <person name="Ding L."/>
            <person name="Gujja S."/>
            <person name="Magrini V."/>
            <person name="Misas E."/>
            <person name="Mitreva M."/>
            <person name="Priest M."/>
            <person name="Saif S."/>
            <person name="Whiston E.A."/>
            <person name="Young S."/>
            <person name="Zeng Q."/>
            <person name="Goldman W.E."/>
            <person name="Mardis E.R."/>
            <person name="Taylor J.W."/>
            <person name="McEwen J.G."/>
            <person name="Clay O.K."/>
            <person name="Klein B.S."/>
            <person name="Cuomo C.A."/>
        </authorList>
    </citation>
    <scope>NUCLEOTIDE SEQUENCE [LARGE SCALE GENOMIC DNA]</scope>
    <source>
        <strain evidence="2">UAMH 3008</strain>
    </source>
</reference>
<accession>A0A0G2I5V4</accession>
<evidence type="ECO:0000313" key="2">
    <source>
        <dbReference type="Proteomes" id="UP000034164"/>
    </source>
</evidence>
<name>A0A0G2I5V4_9EURO</name>
<organism evidence="1 2">
    <name type="scientific">[Emmonsia] crescens</name>
    <dbReference type="NCBI Taxonomy" id="73230"/>
    <lineage>
        <taxon>Eukaryota</taxon>
        <taxon>Fungi</taxon>
        <taxon>Dikarya</taxon>
        <taxon>Ascomycota</taxon>
        <taxon>Pezizomycotina</taxon>
        <taxon>Eurotiomycetes</taxon>
        <taxon>Eurotiomycetidae</taxon>
        <taxon>Onygenales</taxon>
        <taxon>Ajellomycetaceae</taxon>
        <taxon>Emergomyces</taxon>
    </lineage>
</organism>
<dbReference type="Proteomes" id="UP000034164">
    <property type="component" value="Unassembled WGS sequence"/>
</dbReference>
<comment type="caution">
    <text evidence="1">The sequence shown here is derived from an EMBL/GenBank/DDBJ whole genome shotgun (WGS) entry which is preliminary data.</text>
</comment>
<proteinExistence type="predicted"/>
<evidence type="ECO:0000313" key="1">
    <source>
        <dbReference type="EMBL" id="KKZ66002.1"/>
    </source>
</evidence>
<sequence length="121" mass="14188">MTMMTSPCLILFHITSTSCNFSVRILLKRLTLQNRVRTILLLRRGSQLKAILIKIKRNGPLRVNRRGKIMMWQMPLGSCLCRRRRRLRARISMCWPSITSQRGRRRLILLSSVMLMLGKAH</sequence>
<dbReference type="VEuPathDB" id="FungiDB:EMCG_08224"/>
<gene>
    <name evidence="1" type="ORF">EMCG_08224</name>
</gene>